<evidence type="ECO:0000256" key="1">
    <source>
        <dbReference type="ARBA" id="ARBA00022737"/>
    </source>
</evidence>
<evidence type="ECO:0000256" key="3">
    <source>
        <dbReference type="PROSITE-ProRule" id="PRU00339"/>
    </source>
</evidence>
<evidence type="ECO:0000313" key="6">
    <source>
        <dbReference type="EMBL" id="KAG8190010.1"/>
    </source>
</evidence>
<feature type="compositionally biased region" description="Basic and acidic residues" evidence="5">
    <location>
        <begin position="1133"/>
        <end position="1145"/>
    </location>
</feature>
<name>A0AAV6V2G5_9ARAC</name>
<keyword evidence="1" id="KW-0677">Repeat</keyword>
<dbReference type="Pfam" id="PF13374">
    <property type="entry name" value="TPR_10"/>
    <property type="match status" value="2"/>
</dbReference>
<feature type="compositionally biased region" description="Low complexity" evidence="5">
    <location>
        <begin position="1069"/>
        <end position="1087"/>
    </location>
</feature>
<dbReference type="PANTHER" id="PTHR14027">
    <property type="entry name" value="RNA POLYMERASE-ASSOCIATED PROTEIN CTR9"/>
    <property type="match status" value="1"/>
</dbReference>
<dbReference type="InterPro" id="IPR031101">
    <property type="entry name" value="Ctr9"/>
</dbReference>
<dbReference type="PANTHER" id="PTHR14027:SF2">
    <property type="entry name" value="RNA POLYMERASE-ASSOCIATED PROTEIN CTR9 HOMOLOG"/>
    <property type="match status" value="1"/>
</dbReference>
<dbReference type="PROSITE" id="PS50005">
    <property type="entry name" value="TPR"/>
    <property type="match status" value="5"/>
</dbReference>
<dbReference type="FunFam" id="1.25.40.10:FF:000289">
    <property type="entry name" value="RNA polymerase-associated protein CTR9 homolog"/>
    <property type="match status" value="1"/>
</dbReference>
<feature type="repeat" description="TPR" evidence="3">
    <location>
        <begin position="340"/>
        <end position="373"/>
    </location>
</feature>
<evidence type="ECO:0000313" key="7">
    <source>
        <dbReference type="Proteomes" id="UP000827092"/>
    </source>
</evidence>
<dbReference type="Pfam" id="PF14559">
    <property type="entry name" value="TPR_19"/>
    <property type="match status" value="2"/>
</dbReference>
<feature type="repeat" description="TPR" evidence="3">
    <location>
        <begin position="530"/>
        <end position="563"/>
    </location>
</feature>
<feature type="compositionally biased region" description="Basic residues" evidence="5">
    <location>
        <begin position="954"/>
        <end position="967"/>
    </location>
</feature>
<feature type="region of interest" description="Disordered" evidence="5">
    <location>
        <begin position="890"/>
        <end position="1236"/>
    </location>
</feature>
<accession>A0AAV6V2G5</accession>
<dbReference type="GO" id="GO:0006355">
    <property type="term" value="P:regulation of DNA-templated transcription"/>
    <property type="evidence" value="ECO:0007669"/>
    <property type="project" value="InterPro"/>
</dbReference>
<comment type="caution">
    <text evidence="6">The sequence shown here is derived from an EMBL/GenBank/DDBJ whole genome shotgun (WGS) entry which is preliminary data.</text>
</comment>
<organism evidence="6 7">
    <name type="scientific">Oedothorax gibbosus</name>
    <dbReference type="NCBI Taxonomy" id="931172"/>
    <lineage>
        <taxon>Eukaryota</taxon>
        <taxon>Metazoa</taxon>
        <taxon>Ecdysozoa</taxon>
        <taxon>Arthropoda</taxon>
        <taxon>Chelicerata</taxon>
        <taxon>Arachnida</taxon>
        <taxon>Araneae</taxon>
        <taxon>Araneomorphae</taxon>
        <taxon>Entelegynae</taxon>
        <taxon>Araneoidea</taxon>
        <taxon>Linyphiidae</taxon>
        <taxon>Erigoninae</taxon>
        <taxon>Oedothorax</taxon>
    </lineage>
</organism>
<dbReference type="GO" id="GO:0006368">
    <property type="term" value="P:transcription elongation by RNA polymerase II"/>
    <property type="evidence" value="ECO:0007669"/>
    <property type="project" value="TreeGrafter"/>
</dbReference>
<dbReference type="InterPro" id="IPR019734">
    <property type="entry name" value="TPR_rpt"/>
</dbReference>
<protein>
    <recommendedName>
        <fullName evidence="8">RNA polymerase-associated protein CTR9</fullName>
    </recommendedName>
</protein>
<feature type="repeat" description="TPR" evidence="3">
    <location>
        <begin position="496"/>
        <end position="529"/>
    </location>
</feature>
<feature type="compositionally biased region" description="Low complexity" evidence="5">
    <location>
        <begin position="1101"/>
        <end position="1110"/>
    </location>
</feature>
<dbReference type="FunFam" id="1.25.40.10:FF:000077">
    <property type="entry name" value="CTR9 homolog, Paf1/RNA polymerase II complex component"/>
    <property type="match status" value="1"/>
</dbReference>
<dbReference type="SUPFAM" id="SSF48452">
    <property type="entry name" value="TPR-like"/>
    <property type="match status" value="3"/>
</dbReference>
<gene>
    <name evidence="6" type="ORF">JTE90_000109</name>
</gene>
<dbReference type="InterPro" id="IPR011990">
    <property type="entry name" value="TPR-like_helical_dom_sf"/>
</dbReference>
<evidence type="ECO:0000256" key="4">
    <source>
        <dbReference type="SAM" id="Coils"/>
    </source>
</evidence>
<feature type="coiled-coil region" evidence="4">
    <location>
        <begin position="831"/>
        <end position="877"/>
    </location>
</feature>
<dbReference type="FunFam" id="1.25.40.10:FF:000322">
    <property type="entry name" value="RNA polymerase-associated protein CTR9 homolog"/>
    <property type="match status" value="1"/>
</dbReference>
<keyword evidence="7" id="KW-1185">Reference proteome</keyword>
<feature type="compositionally biased region" description="Basic and acidic residues" evidence="5">
    <location>
        <begin position="1160"/>
        <end position="1221"/>
    </location>
</feature>
<feature type="compositionally biased region" description="Polar residues" evidence="5">
    <location>
        <begin position="1149"/>
        <end position="1158"/>
    </location>
</feature>
<dbReference type="Proteomes" id="UP000827092">
    <property type="component" value="Unassembled WGS sequence"/>
</dbReference>
<feature type="repeat" description="TPR" evidence="3">
    <location>
        <begin position="197"/>
        <end position="230"/>
    </location>
</feature>
<evidence type="ECO:0000256" key="2">
    <source>
        <dbReference type="ARBA" id="ARBA00022803"/>
    </source>
</evidence>
<dbReference type="Pfam" id="PF13181">
    <property type="entry name" value="TPR_8"/>
    <property type="match status" value="2"/>
</dbReference>
<dbReference type="AlphaFoldDB" id="A0AAV6V2G5"/>
<dbReference type="EMBL" id="JAFNEN010000196">
    <property type="protein sequence ID" value="KAG8190010.1"/>
    <property type="molecule type" value="Genomic_DNA"/>
</dbReference>
<reference evidence="6 7" key="1">
    <citation type="journal article" date="2022" name="Nat. Ecol. Evol.">
        <title>A masculinizing supergene underlies an exaggerated male reproductive morph in a spider.</title>
        <authorList>
            <person name="Hendrickx F."/>
            <person name="De Corte Z."/>
            <person name="Sonet G."/>
            <person name="Van Belleghem S.M."/>
            <person name="Kostlbacher S."/>
            <person name="Vangestel C."/>
        </authorList>
    </citation>
    <scope>NUCLEOTIDE SEQUENCE [LARGE SCALE GENOMIC DNA]</scope>
    <source>
        <strain evidence="6">W744_W776</strain>
    </source>
</reference>
<dbReference type="GO" id="GO:0000993">
    <property type="term" value="F:RNA polymerase II complex binding"/>
    <property type="evidence" value="ECO:0007669"/>
    <property type="project" value="TreeGrafter"/>
</dbReference>
<dbReference type="SMART" id="SM00028">
    <property type="entry name" value="TPR"/>
    <property type="match status" value="11"/>
</dbReference>
<keyword evidence="2 3" id="KW-0802">TPR repeat</keyword>
<dbReference type="GO" id="GO:0016593">
    <property type="term" value="C:Cdc73/Paf1 complex"/>
    <property type="evidence" value="ECO:0007669"/>
    <property type="project" value="TreeGrafter"/>
</dbReference>
<feature type="repeat" description="TPR" evidence="3">
    <location>
        <begin position="564"/>
        <end position="597"/>
    </location>
</feature>
<sequence length="1236" mass="139635">MSRSIDIPLRDYEEVIEIKTDQLPDGDEVLGILRQENATLNIWVQMALEYYRQGKVDDFVKILDWSRTQADIDYPNMERDQMAALDKLSAYYVQQANKEKDREKKRDLFTKATLLFSTADKIIMYDLDHLLGRAYFCLLEGDKMDQADAQFNFVLNQSLNNIPSLLGKACIAFNKKDYRGALSLYKKALRTNPKCPAEVRLGMGHCFYKMGKLDKARLAFERALSLDAQCVGALVGLAVLELNNKTPDAIRNGVQMLSKAYTIDSSNPMVLNHLANHFFFKKDYSKVQHLALHAFHNTENEAMRAESCYQLARAFHIQNEYDQAFQYYYQATQFASASFVLPQYGLGQMYIHRGDMENAAQCFEKVLKAQPGNYETMKILGSLYAHSPNQAKRDQAKALLKKVTEQFDDDVEAWIELAQILEQSDIQGALSAYGTATSILKDQVGADVPPEILNNVAALHYRLGNLQDAKKFYEASLQRSTTDSEHDEHYYSAISVTTNYNLARLYESFSMFDKAERAFKTILREHPNYVDCYLRLGCMARDRGQIYEASDWFKEALQVNQTHPDAWSLIGNLHLAKQEWNPGQRKFERILNTSPNDTYSLIAFGNIWLQTLHQPSRDKEKEKRHQDRALGTYKQVLRIDPKNIWAANGIGAVLAHKGYITEARDCFAQVREATADFCDVWLNIAHIYVEQRQYVAAIQMYENCLKKFFKHHNGDILLYLARAYYRSGNLAACKQMLLKARRVAPHDTVTLYNIALVLQKLATQSLKDEKSNLKTVLSAVHELDLAQKYFSYLSINGDRLKYDLGQASAEARQCQDLLSQAQYHVARARRLDAEERESRRKQEEEREALKQKILEQQQKEQEERMRQEQELISKRQEFVEKSKSKLLFNEIEEKPRKKGKRGDYVSDSSSDEGVDGAPKEKKKRKEGEERKKKKKRRAPRDDRETDDEGGEGKPRKRRKERRSKKEKVKPTKEEGLSAKQMSRIKSKATISSSDDSDSDKEKSKKKKSPSGSERSNSDSEAPKRRRIASDSGSGSDNGPSKKRRVVSDSDNESGGSPKQKRTNRRVASDSDSGSGSNRNKSGSGSDSAGSTQGKKKRRIGSDSGSESGGSVKPAKKRKVVSDSDNDNASNKGSESEKDAQSDNEKGSVASGSEKAQSGSDEEKAKDSGSEKEDQSDAEKSAKNSDSEREEAAHSDASRGSGSDRESRHADNRDSGSEKEQSAHSGNDNASGGSDSD</sequence>
<evidence type="ECO:0000256" key="5">
    <source>
        <dbReference type="SAM" id="MobiDB-lite"/>
    </source>
</evidence>
<keyword evidence="4" id="KW-0175">Coiled coil</keyword>
<dbReference type="FunFam" id="1.25.40.10:FF:000069">
    <property type="entry name" value="CTR9 homolog, Paf1/RNA polymerase II complex component"/>
    <property type="match status" value="1"/>
</dbReference>
<proteinExistence type="predicted"/>
<dbReference type="Gene3D" id="1.25.40.10">
    <property type="entry name" value="Tetratricopeptide repeat domain"/>
    <property type="match status" value="4"/>
</dbReference>
<feature type="compositionally biased region" description="Low complexity" evidence="5">
    <location>
        <begin position="1222"/>
        <end position="1236"/>
    </location>
</feature>
<evidence type="ECO:0008006" key="8">
    <source>
        <dbReference type="Google" id="ProtNLM"/>
    </source>
</evidence>